<evidence type="ECO:0000313" key="1">
    <source>
        <dbReference type="EMBL" id="KAA0202608.1"/>
    </source>
</evidence>
<proteinExistence type="predicted"/>
<sequence length="69" mass="7642">HLQNFWGASGNFWQHQWDRLLNAFGDDLFNLMVYGGGGGSLLTTWLFAGCGNGSLQPPDCNWVVAVVHF</sequence>
<protein>
    <submittedName>
        <fullName evidence="1">Uncharacterized protein</fullName>
    </submittedName>
</protein>
<reference evidence="1" key="3">
    <citation type="submission" date="2019-06" db="EMBL/GenBank/DDBJ databases">
        <authorList>
            <person name="Poynton C."/>
            <person name="Hasenbein S."/>
            <person name="Benoit J.B."/>
            <person name="Sepulveda M.S."/>
            <person name="Poelchau M.F."/>
            <person name="Murali S.C."/>
            <person name="Chen S."/>
            <person name="Glastad K.M."/>
            <person name="Werren J.H."/>
            <person name="Vineis J.H."/>
            <person name="Bowen J.L."/>
            <person name="Friedrich M."/>
            <person name="Jones J."/>
            <person name="Robertson H.M."/>
            <person name="Feyereisen R."/>
            <person name="Mechler-Hickson A."/>
            <person name="Mathers N."/>
            <person name="Lee C.E."/>
            <person name="Colbourne J.K."/>
            <person name="Biales A."/>
            <person name="Johnston J.S."/>
            <person name="Wellborn G.A."/>
            <person name="Rosendale A.J."/>
            <person name="Cridge A.G."/>
            <person name="Munoz-Torres M.C."/>
            <person name="Bain P.A."/>
            <person name="Manny A.R."/>
            <person name="Major K.M."/>
            <person name="Lambert F.N."/>
            <person name="Vulpe C.D."/>
            <person name="Tuck P."/>
            <person name="Blalock B.J."/>
            <person name="Lin Y.-Y."/>
            <person name="Smith M.E."/>
            <person name="Ochoa-Acuna H."/>
            <person name="Chen M.-J.M."/>
            <person name="Childers C.P."/>
            <person name="Qu J."/>
            <person name="Dugan S."/>
            <person name="Lee S.L."/>
            <person name="Chao H."/>
            <person name="Dinh H."/>
            <person name="Han Y."/>
            <person name="Doddapaneni H."/>
            <person name="Worley K.C."/>
            <person name="Muzny D.M."/>
            <person name="Gibbs R.A."/>
            <person name="Richards S."/>
        </authorList>
    </citation>
    <scope>NUCLEOTIDE SEQUENCE</scope>
    <source>
        <strain evidence="1">HAZT.00-mixed</strain>
        <tissue evidence="1">Whole organism</tissue>
    </source>
</reference>
<dbReference type="Proteomes" id="UP000711488">
    <property type="component" value="Unassembled WGS sequence"/>
</dbReference>
<gene>
    <name evidence="1" type="ORF">HAZT_HAZT007731</name>
</gene>
<dbReference type="AlphaFoldDB" id="A0A6A0HA10"/>
<organism evidence="1">
    <name type="scientific">Hyalella azteca</name>
    <name type="common">Amphipod</name>
    <dbReference type="NCBI Taxonomy" id="294128"/>
    <lineage>
        <taxon>Eukaryota</taxon>
        <taxon>Metazoa</taxon>
        <taxon>Ecdysozoa</taxon>
        <taxon>Arthropoda</taxon>
        <taxon>Crustacea</taxon>
        <taxon>Multicrustacea</taxon>
        <taxon>Malacostraca</taxon>
        <taxon>Eumalacostraca</taxon>
        <taxon>Peracarida</taxon>
        <taxon>Amphipoda</taxon>
        <taxon>Senticaudata</taxon>
        <taxon>Talitrida</taxon>
        <taxon>Talitroidea</taxon>
        <taxon>Hyalellidae</taxon>
        <taxon>Hyalella</taxon>
    </lineage>
</organism>
<dbReference type="OrthoDB" id="408954at2759"/>
<reference evidence="1" key="1">
    <citation type="submission" date="2014-08" db="EMBL/GenBank/DDBJ databases">
        <authorList>
            <person name="Murali S."/>
            <person name="Richards S."/>
            <person name="Bandaranaike D."/>
            <person name="Bellair M."/>
            <person name="Blankenburg K."/>
            <person name="Chao H."/>
            <person name="Dinh H."/>
            <person name="Doddapaneni H."/>
            <person name="Dugan-Rocha S."/>
            <person name="Elkadiri S."/>
            <person name="Gnanaolivu R."/>
            <person name="Hughes D."/>
            <person name="Lee S."/>
            <person name="Li M."/>
            <person name="Ming W."/>
            <person name="Munidasa M."/>
            <person name="Muniz J."/>
            <person name="Nguyen L."/>
            <person name="Osuji N."/>
            <person name="Pu L.-L."/>
            <person name="Puazo M."/>
            <person name="Skinner E."/>
            <person name="Qu C."/>
            <person name="Quiroz J."/>
            <person name="Raj R."/>
            <person name="Weissenberger G."/>
            <person name="Xin Y."/>
            <person name="Zou X."/>
            <person name="Han Y."/>
            <person name="Worley K."/>
            <person name="Muzny D."/>
            <person name="Gibbs R."/>
        </authorList>
    </citation>
    <scope>NUCLEOTIDE SEQUENCE</scope>
    <source>
        <strain evidence="1">HAZT.00-mixed</strain>
        <tissue evidence="1">Whole organism</tissue>
    </source>
</reference>
<reference evidence="1" key="2">
    <citation type="journal article" date="2018" name="Environ. Sci. Technol.">
        <title>The Toxicogenome of Hyalella azteca: A Model for Sediment Ecotoxicology and Evolutionary Toxicology.</title>
        <authorList>
            <person name="Poynton H.C."/>
            <person name="Hasenbein S."/>
            <person name="Benoit J.B."/>
            <person name="Sepulveda M.S."/>
            <person name="Poelchau M.F."/>
            <person name="Hughes D.S.T."/>
            <person name="Murali S.C."/>
            <person name="Chen S."/>
            <person name="Glastad K.M."/>
            <person name="Goodisman M.A.D."/>
            <person name="Werren J.H."/>
            <person name="Vineis J.H."/>
            <person name="Bowen J.L."/>
            <person name="Friedrich M."/>
            <person name="Jones J."/>
            <person name="Robertson H.M."/>
            <person name="Feyereisen R."/>
            <person name="Mechler-Hickson A."/>
            <person name="Mathers N."/>
            <person name="Lee C.E."/>
            <person name="Colbourne J.K."/>
            <person name="Biales A."/>
            <person name="Johnston J.S."/>
            <person name="Wellborn G.A."/>
            <person name="Rosendale A.J."/>
            <person name="Cridge A.G."/>
            <person name="Munoz-Torres M.C."/>
            <person name="Bain P.A."/>
            <person name="Manny A.R."/>
            <person name="Major K.M."/>
            <person name="Lambert F.N."/>
            <person name="Vulpe C.D."/>
            <person name="Tuck P."/>
            <person name="Blalock B.J."/>
            <person name="Lin Y.Y."/>
            <person name="Smith M.E."/>
            <person name="Ochoa-Acuna H."/>
            <person name="Chen M.M."/>
            <person name="Childers C.P."/>
            <person name="Qu J."/>
            <person name="Dugan S."/>
            <person name="Lee S.L."/>
            <person name="Chao H."/>
            <person name="Dinh H."/>
            <person name="Han Y."/>
            <person name="Doddapaneni H."/>
            <person name="Worley K.C."/>
            <person name="Muzny D.M."/>
            <person name="Gibbs R.A."/>
            <person name="Richards S."/>
        </authorList>
    </citation>
    <scope>NUCLEOTIDE SEQUENCE</scope>
    <source>
        <strain evidence="1">HAZT.00-mixed</strain>
        <tissue evidence="1">Whole organism</tissue>
    </source>
</reference>
<comment type="caution">
    <text evidence="1">The sequence shown here is derived from an EMBL/GenBank/DDBJ whole genome shotgun (WGS) entry which is preliminary data.</text>
</comment>
<dbReference type="EMBL" id="JQDR03003321">
    <property type="protein sequence ID" value="KAA0202608.1"/>
    <property type="molecule type" value="Genomic_DNA"/>
</dbReference>
<name>A0A6A0HA10_HYAAZ</name>
<feature type="non-terminal residue" evidence="1">
    <location>
        <position position="1"/>
    </location>
</feature>
<accession>A0A6A0HA10</accession>